<evidence type="ECO:0000313" key="4">
    <source>
        <dbReference type="EMBL" id="SDG51461.1"/>
    </source>
</evidence>
<dbReference type="EMBL" id="FNBL01000027">
    <property type="protein sequence ID" value="SDG51461.1"/>
    <property type="molecule type" value="Genomic_DNA"/>
</dbReference>
<proteinExistence type="inferred from homology"/>
<dbReference type="PRINTS" id="PR00081">
    <property type="entry name" value="GDHRDH"/>
</dbReference>
<dbReference type="OrthoDB" id="9793825at2"/>
<dbReference type="AlphaFoldDB" id="A0A1G7UW04"/>
<keyword evidence="2" id="KW-0560">Oxidoreductase</keyword>
<dbReference type="InterPro" id="IPR002347">
    <property type="entry name" value="SDR_fam"/>
</dbReference>
<comment type="similarity">
    <text evidence="1 3">Belongs to the short-chain dehydrogenases/reductases (SDR) family.</text>
</comment>
<accession>A0A1G7UW04</accession>
<dbReference type="RefSeq" id="WP_074647511.1">
    <property type="nucleotide sequence ID" value="NZ_FNBL01000027.1"/>
</dbReference>
<evidence type="ECO:0000313" key="5">
    <source>
        <dbReference type="Proteomes" id="UP000182284"/>
    </source>
</evidence>
<dbReference type="Pfam" id="PF00106">
    <property type="entry name" value="adh_short"/>
    <property type="match status" value="1"/>
</dbReference>
<evidence type="ECO:0000256" key="1">
    <source>
        <dbReference type="ARBA" id="ARBA00006484"/>
    </source>
</evidence>
<dbReference type="CDD" id="cd05374">
    <property type="entry name" value="17beta-HSD-like_SDR_c"/>
    <property type="match status" value="1"/>
</dbReference>
<evidence type="ECO:0000256" key="3">
    <source>
        <dbReference type="RuleBase" id="RU000363"/>
    </source>
</evidence>
<dbReference type="PANTHER" id="PTHR44169:SF6">
    <property type="entry name" value="NADPH-DEPENDENT 1-ACYLDIHYDROXYACETONE PHOSPHATE REDUCTASE"/>
    <property type="match status" value="1"/>
</dbReference>
<dbReference type="GO" id="GO:0016491">
    <property type="term" value="F:oxidoreductase activity"/>
    <property type="evidence" value="ECO:0007669"/>
    <property type="project" value="UniProtKB-KW"/>
</dbReference>
<dbReference type="SUPFAM" id="SSF51735">
    <property type="entry name" value="NAD(P)-binding Rossmann-fold domains"/>
    <property type="match status" value="1"/>
</dbReference>
<dbReference type="PROSITE" id="PS00061">
    <property type="entry name" value="ADH_SHORT"/>
    <property type="match status" value="1"/>
</dbReference>
<protein>
    <submittedName>
        <fullName evidence="4">Short-chain dehydrogenase</fullName>
    </submittedName>
</protein>
<dbReference type="PANTHER" id="PTHR44169">
    <property type="entry name" value="NADPH-DEPENDENT 1-ACYLDIHYDROXYACETONE PHOSPHATE REDUCTASE"/>
    <property type="match status" value="1"/>
</dbReference>
<gene>
    <name evidence="4" type="ORF">SAMN04488117_1276</name>
</gene>
<dbReference type="PRINTS" id="PR00080">
    <property type="entry name" value="SDRFAMILY"/>
</dbReference>
<organism evidence="4 5">
    <name type="scientific">Celeribacter baekdonensis</name>
    <dbReference type="NCBI Taxonomy" id="875171"/>
    <lineage>
        <taxon>Bacteria</taxon>
        <taxon>Pseudomonadati</taxon>
        <taxon>Pseudomonadota</taxon>
        <taxon>Alphaproteobacteria</taxon>
        <taxon>Rhodobacterales</taxon>
        <taxon>Roseobacteraceae</taxon>
        <taxon>Celeribacter</taxon>
    </lineage>
</organism>
<evidence type="ECO:0000256" key="2">
    <source>
        <dbReference type="ARBA" id="ARBA00023002"/>
    </source>
</evidence>
<name>A0A1G7UW04_9RHOB</name>
<dbReference type="Gene3D" id="3.40.50.720">
    <property type="entry name" value="NAD(P)-binding Rossmann-like Domain"/>
    <property type="match status" value="1"/>
</dbReference>
<sequence>MRTILITGCSTGIGHHTAHFLKSRGWRVFATCRSRDDVARLTSEGLESFRLDYEDPTSIEAGFNEALARTGGTLDALFNNGAYAIPAAVEDLPVAALRQNFEANFFGWHDLTRRAIAVMRAQGTDGKGQGRIIQCSSVLGLMAMPWRGSYNSTKFALEGLTDTLRLEMRGTGIKVITIEPGPIGTAFRLNARKQFDKWIDWQVSARADQYRSSLVPRLYKAAEASAPDPFELGPEAVSAKVLRALTASNPRAHYYVTTPTYIAALSRRFLPQRLIDRMMAKI</sequence>
<reference evidence="4 5" key="1">
    <citation type="submission" date="2016-10" db="EMBL/GenBank/DDBJ databases">
        <authorList>
            <person name="de Groot N.N."/>
        </authorList>
    </citation>
    <scope>NUCLEOTIDE SEQUENCE [LARGE SCALE GENOMIC DNA]</scope>
    <source>
        <strain evidence="4 5">DSM 27375</strain>
    </source>
</reference>
<dbReference type="InterPro" id="IPR036291">
    <property type="entry name" value="NAD(P)-bd_dom_sf"/>
</dbReference>
<dbReference type="Proteomes" id="UP000182284">
    <property type="component" value="Unassembled WGS sequence"/>
</dbReference>
<dbReference type="InterPro" id="IPR020904">
    <property type="entry name" value="Sc_DH/Rdtase_CS"/>
</dbReference>